<dbReference type="GO" id="GO:0035673">
    <property type="term" value="F:oligopeptide transmembrane transporter activity"/>
    <property type="evidence" value="ECO:0007669"/>
    <property type="project" value="InterPro"/>
</dbReference>
<accession>A0A8I2YLY6</accession>
<feature type="transmembrane region" description="Helical" evidence="10">
    <location>
        <begin position="585"/>
        <end position="602"/>
    </location>
</feature>
<protein>
    <submittedName>
        <fullName evidence="11">OPT oligopeptide transporter protein-domain-containing protein</fullName>
    </submittedName>
</protein>
<name>A0A8I2YLY6_9AGAM</name>
<organism evidence="11 12">
    <name type="scientific">Boletus reticuloceps</name>
    <dbReference type="NCBI Taxonomy" id="495285"/>
    <lineage>
        <taxon>Eukaryota</taxon>
        <taxon>Fungi</taxon>
        <taxon>Dikarya</taxon>
        <taxon>Basidiomycota</taxon>
        <taxon>Agaricomycotina</taxon>
        <taxon>Agaricomycetes</taxon>
        <taxon>Agaricomycetidae</taxon>
        <taxon>Boletales</taxon>
        <taxon>Boletineae</taxon>
        <taxon>Boletaceae</taxon>
        <taxon>Boletoideae</taxon>
        <taxon>Boletus</taxon>
    </lineage>
</organism>
<keyword evidence="7 10" id="KW-1133">Transmembrane helix</keyword>
<dbReference type="NCBIfam" id="TIGR00728">
    <property type="entry name" value="OPT_sfam"/>
    <property type="match status" value="1"/>
</dbReference>
<comment type="similarity">
    <text evidence="2">Belongs to the oligopeptide OPT transporter family.</text>
</comment>
<keyword evidence="4 10" id="KW-0812">Transmembrane</keyword>
<gene>
    <name evidence="11" type="ORF">JVT61DRAFT_4840</name>
</gene>
<evidence type="ECO:0000256" key="5">
    <source>
        <dbReference type="ARBA" id="ARBA00022856"/>
    </source>
</evidence>
<keyword evidence="5" id="KW-0571">Peptide transport</keyword>
<proteinExistence type="inferred from homology"/>
<dbReference type="PANTHER" id="PTHR22601">
    <property type="entry name" value="ISP4 LIKE PROTEIN"/>
    <property type="match status" value="1"/>
</dbReference>
<evidence type="ECO:0000256" key="10">
    <source>
        <dbReference type="SAM" id="Phobius"/>
    </source>
</evidence>
<feature type="transmembrane region" description="Helical" evidence="10">
    <location>
        <begin position="730"/>
        <end position="752"/>
    </location>
</feature>
<keyword evidence="8 10" id="KW-0472">Membrane</keyword>
<comment type="subcellular location">
    <subcellularLocation>
        <location evidence="1">Membrane</location>
        <topology evidence="1">Multi-pass membrane protein</topology>
    </subcellularLocation>
</comment>
<evidence type="ECO:0000256" key="6">
    <source>
        <dbReference type="ARBA" id="ARBA00022927"/>
    </source>
</evidence>
<feature type="transmembrane region" description="Helical" evidence="10">
    <location>
        <begin position="184"/>
        <end position="208"/>
    </location>
</feature>
<dbReference type="Pfam" id="PF03169">
    <property type="entry name" value="OPT"/>
    <property type="match status" value="1"/>
</dbReference>
<feature type="transmembrane region" description="Helical" evidence="10">
    <location>
        <begin position="654"/>
        <end position="672"/>
    </location>
</feature>
<sequence length="781" mass="87681">MSPLTINKSTDIQPDSYTTTLPDSTEKSLEGDGGSPYPKADVEAASDPPTDDASGIVLSSERDIVTNVISVDDDPSLNPWTFRAFFLGLGLSAFGGSLAEIYYFKPQTVGVSSMFLAIVCYVLGYAMETFIPRHGLFRYLNPHPFNKKECTFIIIMAGAAANASLATEVLAVQRLYYNITPDAATSIFLLLSSQLLGYGIGGVLRPILLYPSKMLYPSVLPLISMFDAFFRDGSTARRKLKAFYIVFGAIFIWELFPEWIFPLLTGFSIFCLAAPNNATISRVFGGSNGNEGLGLLSICLDWQYITSGSMTIPLRAQVSMFIGNMLCIVVFVAVFYNNIWKSQNFPFLSQLLFYENGTMYNQSLILTSNYEVDPTLLAEQGLPYHAGTWVVYLLSTNLGLAATFTHLLLWNRDDLQEAWSWMSPSKLRKQWLEFRWQNVNWKFWKDDGIREQPRGDEDIDPHYAQMLKYPDAPNSWYHITFIVSFVLALVIIYKDNSTLPWWGFVISILLGSIFILFLGALSAMTGVGVSIQTFLQMVAGYLHPGKPMANMYFVLYSYNTASQAGLLLHDLKIGQYAKLPPRASFTAQIIGTILGAILNYFLMNSIVESQREILLSVQGTNIWSGQQPQQYNSQAIAWGGLSHQLFSAGMRYQWVTLSYMIGLAIPLLFWLVHRYWPKLRADYLYTPIICSFIGWLSVGINSSVFSAFAIAFLCQWWIRTRHPRRFQKYNYIVAAALDGGTQVMVFILSFAVQGAAGTAHLFPSWWGANQGGNYDRCMQLN</sequence>
<evidence type="ECO:0000256" key="2">
    <source>
        <dbReference type="ARBA" id="ARBA00008807"/>
    </source>
</evidence>
<evidence type="ECO:0000256" key="1">
    <source>
        <dbReference type="ARBA" id="ARBA00004141"/>
    </source>
</evidence>
<dbReference type="AlphaFoldDB" id="A0A8I2YLY6"/>
<feature type="transmembrane region" description="Helical" evidence="10">
    <location>
        <begin position="111"/>
        <end position="131"/>
    </location>
</feature>
<evidence type="ECO:0000256" key="7">
    <source>
        <dbReference type="ARBA" id="ARBA00022989"/>
    </source>
</evidence>
<feature type="transmembrane region" description="Helical" evidence="10">
    <location>
        <begin position="84"/>
        <end position="104"/>
    </location>
</feature>
<feature type="transmembrane region" description="Helical" evidence="10">
    <location>
        <begin position="692"/>
        <end position="718"/>
    </location>
</feature>
<feature type="region of interest" description="Disordered" evidence="9">
    <location>
        <begin position="1"/>
        <end position="53"/>
    </location>
</feature>
<evidence type="ECO:0000256" key="8">
    <source>
        <dbReference type="ARBA" id="ARBA00023136"/>
    </source>
</evidence>
<feature type="transmembrane region" description="Helical" evidence="10">
    <location>
        <begin position="151"/>
        <end position="172"/>
    </location>
</feature>
<keyword evidence="12" id="KW-1185">Reference proteome</keyword>
<evidence type="ECO:0000313" key="12">
    <source>
        <dbReference type="Proteomes" id="UP000683000"/>
    </source>
</evidence>
<dbReference type="InterPro" id="IPR004813">
    <property type="entry name" value="OPT"/>
</dbReference>
<evidence type="ECO:0000256" key="3">
    <source>
        <dbReference type="ARBA" id="ARBA00022448"/>
    </source>
</evidence>
<dbReference type="GO" id="GO:0015031">
    <property type="term" value="P:protein transport"/>
    <property type="evidence" value="ECO:0007669"/>
    <property type="project" value="UniProtKB-KW"/>
</dbReference>
<dbReference type="Proteomes" id="UP000683000">
    <property type="component" value="Unassembled WGS sequence"/>
</dbReference>
<dbReference type="OrthoDB" id="9986677at2759"/>
<feature type="transmembrane region" description="Helical" evidence="10">
    <location>
        <begin position="242"/>
        <end position="275"/>
    </location>
</feature>
<dbReference type="GO" id="GO:0016020">
    <property type="term" value="C:membrane"/>
    <property type="evidence" value="ECO:0007669"/>
    <property type="project" value="UniProtKB-SubCell"/>
</dbReference>
<evidence type="ECO:0000256" key="9">
    <source>
        <dbReference type="SAM" id="MobiDB-lite"/>
    </source>
</evidence>
<reference evidence="11" key="1">
    <citation type="submission" date="2021-03" db="EMBL/GenBank/DDBJ databases">
        <title>Evolutionary innovations through gain and loss of genes in the ectomycorrhizal Boletales.</title>
        <authorList>
            <person name="Wu G."/>
            <person name="Miyauchi S."/>
            <person name="Morin E."/>
            <person name="Yang Z.-L."/>
            <person name="Xu J."/>
            <person name="Martin F.M."/>
        </authorList>
    </citation>
    <scope>NUCLEOTIDE SEQUENCE</scope>
    <source>
        <strain evidence="11">BR01</strain>
    </source>
</reference>
<evidence type="ECO:0000256" key="4">
    <source>
        <dbReference type="ARBA" id="ARBA00022692"/>
    </source>
</evidence>
<dbReference type="EMBL" id="JAGFBS010000019">
    <property type="protein sequence ID" value="KAG6374187.1"/>
    <property type="molecule type" value="Genomic_DNA"/>
</dbReference>
<keyword evidence="6" id="KW-0653">Protein transport</keyword>
<dbReference type="InterPro" id="IPR004648">
    <property type="entry name" value="Oligpept_transpt"/>
</dbReference>
<keyword evidence="3" id="KW-0813">Transport</keyword>
<feature type="transmembrane region" description="Helical" evidence="10">
    <location>
        <begin position="475"/>
        <end position="493"/>
    </location>
</feature>
<feature type="transmembrane region" description="Helical" evidence="10">
    <location>
        <begin position="389"/>
        <end position="410"/>
    </location>
</feature>
<feature type="transmembrane region" description="Helical" evidence="10">
    <location>
        <begin position="321"/>
        <end position="339"/>
    </location>
</feature>
<feature type="compositionally biased region" description="Polar residues" evidence="9">
    <location>
        <begin position="1"/>
        <end position="23"/>
    </location>
</feature>
<evidence type="ECO:0000313" key="11">
    <source>
        <dbReference type="EMBL" id="KAG6374187.1"/>
    </source>
</evidence>
<comment type="caution">
    <text evidence="11">The sequence shown here is derived from an EMBL/GenBank/DDBJ whole genome shotgun (WGS) entry which is preliminary data.</text>
</comment>